<protein>
    <submittedName>
        <fullName evidence="1">Uncharacterized protein</fullName>
    </submittedName>
</protein>
<proteinExistence type="predicted"/>
<dbReference type="AlphaFoldDB" id="A0A9X7J5D7"/>
<reference evidence="1 2" key="1">
    <citation type="submission" date="2018-03" db="EMBL/GenBank/DDBJ databases">
        <title>Genome sequence of Moorella stamsii DSM 26217.</title>
        <authorList>
            <person name="Poehlein A."/>
            <person name="Daniel R."/>
        </authorList>
    </citation>
    <scope>NUCLEOTIDE SEQUENCE [LARGE SCALE GENOMIC DNA]</scope>
    <source>
        <strain evidence="2">DSM 26217</strain>
    </source>
</reference>
<accession>A0A9X7J5D7</accession>
<comment type="caution">
    <text evidence="1">The sequence shown here is derived from an EMBL/GenBank/DDBJ whole genome shotgun (WGS) entry which is preliminary data.</text>
</comment>
<evidence type="ECO:0000313" key="1">
    <source>
        <dbReference type="EMBL" id="PRR75322.1"/>
    </source>
</evidence>
<dbReference type="EMBL" id="PVXL01000026">
    <property type="protein sequence ID" value="PRR75322.1"/>
    <property type="molecule type" value="Genomic_DNA"/>
</dbReference>
<dbReference type="RefSeq" id="WP_054936470.1">
    <property type="nucleotide sequence ID" value="NZ_PVXL01000026.1"/>
</dbReference>
<dbReference type="InterPro" id="IPR009711">
    <property type="entry name" value="UPF0473"/>
</dbReference>
<evidence type="ECO:0000313" key="2">
    <source>
        <dbReference type="Proteomes" id="UP000239430"/>
    </source>
</evidence>
<gene>
    <name evidence="1" type="ORF">MOST_08780</name>
</gene>
<name>A0A9X7J5D7_9FIRM</name>
<sequence length="93" mass="10438">MADQENTIVLTDDEGQEHEFVVVDILNVEDDEYAILLPVANGDTGAGEAIVLKIGLDDDGNEVLYEIEDEDEWQRVAQAWEDALGEEEEEEEE</sequence>
<dbReference type="Proteomes" id="UP000239430">
    <property type="component" value="Unassembled WGS sequence"/>
</dbReference>
<organism evidence="1 2">
    <name type="scientific">Neomoorella stamsii</name>
    <dbReference type="NCBI Taxonomy" id="1266720"/>
    <lineage>
        <taxon>Bacteria</taxon>
        <taxon>Bacillati</taxon>
        <taxon>Bacillota</taxon>
        <taxon>Clostridia</taxon>
        <taxon>Neomoorellales</taxon>
        <taxon>Neomoorellaceae</taxon>
        <taxon>Neomoorella</taxon>
    </lineage>
</organism>
<dbReference type="Pfam" id="PF06949">
    <property type="entry name" value="DUF1292"/>
    <property type="match status" value="1"/>
</dbReference>
<keyword evidence="2" id="KW-1185">Reference proteome</keyword>